<evidence type="ECO:0000313" key="3">
    <source>
        <dbReference type="Proteomes" id="UP001500449"/>
    </source>
</evidence>
<protein>
    <recommendedName>
        <fullName evidence="1">DUF4439 domain-containing protein</fullName>
    </recommendedName>
</protein>
<name>A0ABN2MLC0_9PSEU</name>
<dbReference type="Pfam" id="PF14530">
    <property type="entry name" value="DUF4439"/>
    <property type="match status" value="1"/>
</dbReference>
<dbReference type="RefSeq" id="WP_344411847.1">
    <property type="nucleotide sequence ID" value="NZ_BAAAQK010000002.1"/>
</dbReference>
<dbReference type="Proteomes" id="UP001500449">
    <property type="component" value="Unassembled WGS sequence"/>
</dbReference>
<dbReference type="SUPFAM" id="SSF47240">
    <property type="entry name" value="Ferritin-like"/>
    <property type="match status" value="1"/>
</dbReference>
<dbReference type="CDD" id="cd00657">
    <property type="entry name" value="Ferritin_like"/>
    <property type="match status" value="1"/>
</dbReference>
<keyword evidence="3" id="KW-1185">Reference proteome</keyword>
<reference evidence="2 3" key="1">
    <citation type="journal article" date="2019" name="Int. J. Syst. Evol. Microbiol.">
        <title>The Global Catalogue of Microorganisms (GCM) 10K type strain sequencing project: providing services to taxonomists for standard genome sequencing and annotation.</title>
        <authorList>
            <consortium name="The Broad Institute Genomics Platform"/>
            <consortium name="The Broad Institute Genome Sequencing Center for Infectious Disease"/>
            <person name="Wu L."/>
            <person name="Ma J."/>
        </authorList>
    </citation>
    <scope>NUCLEOTIDE SEQUENCE [LARGE SCALE GENOMIC DNA]</scope>
    <source>
        <strain evidence="2 3">JCM 16009</strain>
    </source>
</reference>
<accession>A0ABN2MLC0</accession>
<comment type="caution">
    <text evidence="2">The sequence shown here is derived from an EMBL/GenBank/DDBJ whole genome shotgun (WGS) entry which is preliminary data.</text>
</comment>
<gene>
    <name evidence="2" type="ORF">GCM10009836_04750</name>
</gene>
<evidence type="ECO:0000313" key="2">
    <source>
        <dbReference type="EMBL" id="GAA1829921.1"/>
    </source>
</evidence>
<sequence>MSGAVALDQASIDSLQRVLAAEHAALWCYTLVLAFVPADQATQARKDIDEHRTLRTQVEQTLTDVGARPVSAQPAYATGVPVTDVLSAGRLIVTAENDVLAGWRSVLEQTTSQQLRVAALQALSAGVVRASRWRAATGTLPTVPALPGIER</sequence>
<dbReference type="InterPro" id="IPR009078">
    <property type="entry name" value="Ferritin-like_SF"/>
</dbReference>
<organism evidence="2 3">
    <name type="scientific">Pseudonocardia ailaonensis</name>
    <dbReference type="NCBI Taxonomy" id="367279"/>
    <lineage>
        <taxon>Bacteria</taxon>
        <taxon>Bacillati</taxon>
        <taxon>Actinomycetota</taxon>
        <taxon>Actinomycetes</taxon>
        <taxon>Pseudonocardiales</taxon>
        <taxon>Pseudonocardiaceae</taxon>
        <taxon>Pseudonocardia</taxon>
    </lineage>
</organism>
<evidence type="ECO:0000259" key="1">
    <source>
        <dbReference type="Pfam" id="PF14530"/>
    </source>
</evidence>
<proteinExistence type="predicted"/>
<dbReference type="EMBL" id="BAAAQK010000002">
    <property type="protein sequence ID" value="GAA1829921.1"/>
    <property type="molecule type" value="Genomic_DNA"/>
</dbReference>
<dbReference type="InterPro" id="IPR029447">
    <property type="entry name" value="DUF4439"/>
</dbReference>
<dbReference type="Gene3D" id="1.20.1260.10">
    <property type="match status" value="1"/>
</dbReference>
<feature type="domain" description="DUF4439" evidence="1">
    <location>
        <begin position="15"/>
        <end position="150"/>
    </location>
</feature>
<dbReference type="InterPro" id="IPR012347">
    <property type="entry name" value="Ferritin-like"/>
</dbReference>